<accession>A0A1T4L7Z3</accession>
<dbReference type="OrthoDB" id="2628539at2"/>
<organism evidence="2 3">
    <name type="scientific">Eubacterium ruminantium</name>
    <dbReference type="NCBI Taxonomy" id="42322"/>
    <lineage>
        <taxon>Bacteria</taxon>
        <taxon>Bacillati</taxon>
        <taxon>Bacillota</taxon>
        <taxon>Clostridia</taxon>
        <taxon>Eubacteriales</taxon>
        <taxon>Eubacteriaceae</taxon>
        <taxon>Eubacterium</taxon>
    </lineage>
</organism>
<feature type="domain" description="DUF7695" evidence="1">
    <location>
        <begin position="3"/>
        <end position="60"/>
    </location>
</feature>
<keyword evidence="3" id="KW-1185">Reference proteome</keyword>
<proteinExistence type="predicted"/>
<gene>
    <name evidence="2" type="ORF">SAMN02745110_00719</name>
</gene>
<dbReference type="Pfam" id="PF24749">
    <property type="entry name" value="DUF7695"/>
    <property type="match status" value="1"/>
</dbReference>
<name>A0A1T4L7Z3_9FIRM</name>
<evidence type="ECO:0000313" key="2">
    <source>
        <dbReference type="EMBL" id="SJZ50784.1"/>
    </source>
</evidence>
<dbReference type="EMBL" id="FUXA01000005">
    <property type="protein sequence ID" value="SJZ50784.1"/>
    <property type="molecule type" value="Genomic_DNA"/>
</dbReference>
<evidence type="ECO:0000313" key="3">
    <source>
        <dbReference type="Proteomes" id="UP000189857"/>
    </source>
</evidence>
<dbReference type="RefSeq" id="WP_078786464.1">
    <property type="nucleotide sequence ID" value="NZ_CACZYW010000017.1"/>
</dbReference>
<evidence type="ECO:0000259" key="1">
    <source>
        <dbReference type="Pfam" id="PF24749"/>
    </source>
</evidence>
<reference evidence="2 3" key="1">
    <citation type="submission" date="2017-02" db="EMBL/GenBank/DDBJ databases">
        <authorList>
            <person name="Peterson S.W."/>
        </authorList>
    </citation>
    <scope>NUCLEOTIDE SEQUENCE [LARGE SCALE GENOMIC DNA]</scope>
    <source>
        <strain evidence="2 3">ATCC 17233</strain>
    </source>
</reference>
<dbReference type="InterPro" id="IPR056112">
    <property type="entry name" value="DUF7695"/>
</dbReference>
<sequence length="63" mass="7316">MRRIIANKAQCRKCNDIIESKVRTQRVKCSCGSIWVDGGKYYIKRGFKESKDDIIELSEFDGE</sequence>
<dbReference type="AlphaFoldDB" id="A0A1T4L7Z3"/>
<dbReference type="Proteomes" id="UP000189857">
    <property type="component" value="Unassembled WGS sequence"/>
</dbReference>
<protein>
    <recommendedName>
        <fullName evidence="1">DUF7695 domain-containing protein</fullName>
    </recommendedName>
</protein>